<name>A0A7S4ZRV9_RHIRH</name>
<proteinExistence type="predicted"/>
<dbReference type="InterPro" id="IPR016071">
    <property type="entry name" value="Staphylococal_nuclease_OB-fold"/>
</dbReference>
<geneLocation type="plasmid" evidence="2">
    <name>pC5.7c</name>
</geneLocation>
<dbReference type="InterPro" id="IPR035437">
    <property type="entry name" value="SNase_OB-fold_sf"/>
</dbReference>
<evidence type="ECO:0000313" key="3">
    <source>
        <dbReference type="EMBL" id="QCL09770.1"/>
    </source>
</evidence>
<dbReference type="EMBL" id="MK318972">
    <property type="protein sequence ID" value="QCL09770.1"/>
    <property type="molecule type" value="Genomic_DNA"/>
</dbReference>
<evidence type="ECO:0000259" key="1">
    <source>
        <dbReference type="Pfam" id="PF00565"/>
    </source>
</evidence>
<accession>A0A7S4ZRV9</accession>
<reference evidence="3" key="1">
    <citation type="submission" date="2018-12" db="EMBL/GenBank/DDBJ databases">
        <title>Three Rhizobium rhizogenes strains isolated from the same crown gall tumor carry diverse plasmids.</title>
        <authorList>
            <person name="Pulawska J."/>
            <person name="Kuzmanovic N."/>
        </authorList>
    </citation>
    <scope>NUCLEOTIDE SEQUENCE</scope>
    <source>
        <strain evidence="2">C5.7</strain>
        <strain evidence="3">Colt5.8</strain>
        <plasmid evidence="2">pC5.7c</plasmid>
        <plasmid evidence="3">pColt5.8b</plasmid>
    </source>
</reference>
<dbReference type="SUPFAM" id="SSF50199">
    <property type="entry name" value="Staphylococcal nuclease"/>
    <property type="match status" value="1"/>
</dbReference>
<feature type="domain" description="TNase-like" evidence="1">
    <location>
        <begin position="10"/>
        <end position="83"/>
    </location>
</feature>
<dbReference type="Pfam" id="PF00565">
    <property type="entry name" value="SNase"/>
    <property type="match status" value="1"/>
</dbReference>
<sequence length="96" mass="11259">MHRWGNHREQVRIANIDAPDGNARCIGERTSAERATDRLGHLLNGSAFTIARINMDRRGNSIAFVSINRRDLGHQLVRERLVWPWEPRHRSWCCFR</sequence>
<evidence type="ECO:0000313" key="2">
    <source>
        <dbReference type="EMBL" id="QCL09348.1"/>
    </source>
</evidence>
<gene>
    <name evidence="2" type="ORF">pC5.7c_481</name>
    <name evidence="3" type="ORF">pC5.8b_280</name>
</gene>
<keyword evidence="3" id="KW-0614">Plasmid</keyword>
<dbReference type="Gene3D" id="2.40.50.90">
    <property type="match status" value="1"/>
</dbReference>
<dbReference type="AlphaFoldDB" id="A0A7S4ZRV9"/>
<organism evidence="3">
    <name type="scientific">Rhizobium rhizogenes</name>
    <name type="common">Agrobacterium rhizogenes</name>
    <dbReference type="NCBI Taxonomy" id="359"/>
    <lineage>
        <taxon>Bacteria</taxon>
        <taxon>Pseudomonadati</taxon>
        <taxon>Pseudomonadota</taxon>
        <taxon>Alphaproteobacteria</taxon>
        <taxon>Hyphomicrobiales</taxon>
        <taxon>Rhizobiaceae</taxon>
        <taxon>Rhizobium/Agrobacterium group</taxon>
        <taxon>Rhizobium</taxon>
    </lineage>
</organism>
<dbReference type="EMBL" id="MK318969">
    <property type="protein sequence ID" value="QCL09348.1"/>
    <property type="molecule type" value="Genomic_DNA"/>
</dbReference>
<geneLocation type="plasmid" evidence="3">
    <name>pColt5.8b</name>
</geneLocation>
<protein>
    <recommendedName>
        <fullName evidence="1">TNase-like domain-containing protein</fullName>
    </recommendedName>
</protein>